<dbReference type="PANTHER" id="PTHR45947">
    <property type="entry name" value="SULFOQUINOVOSYL TRANSFERASE SQD2"/>
    <property type="match status" value="1"/>
</dbReference>
<comment type="caution">
    <text evidence="2">The sequence shown here is derived from an EMBL/GenBank/DDBJ whole genome shotgun (WGS) entry which is preliminary data.</text>
</comment>
<organism evidence="2 3">
    <name type="scientific">Maribacter algicola</name>
    <dbReference type="NCBI Taxonomy" id="2498892"/>
    <lineage>
        <taxon>Bacteria</taxon>
        <taxon>Pseudomonadati</taxon>
        <taxon>Bacteroidota</taxon>
        <taxon>Flavobacteriia</taxon>
        <taxon>Flavobacteriales</taxon>
        <taxon>Flavobacteriaceae</taxon>
        <taxon>Maribacter</taxon>
    </lineage>
</organism>
<dbReference type="GO" id="GO:0016757">
    <property type="term" value="F:glycosyltransferase activity"/>
    <property type="evidence" value="ECO:0007669"/>
    <property type="project" value="InterPro"/>
</dbReference>
<reference evidence="3" key="1">
    <citation type="submission" date="2018-12" db="EMBL/GenBank/DDBJ databases">
        <title>Maribacter lutimaris sp. nov., isolated from marine sediment.</title>
        <authorList>
            <person name="Kim K.K."/>
        </authorList>
    </citation>
    <scope>NUCLEOTIDE SEQUENCE [LARGE SCALE GENOMIC DNA]</scope>
    <source>
        <strain evidence="3">PoM-212</strain>
    </source>
</reference>
<dbReference type="Pfam" id="PF00534">
    <property type="entry name" value="Glycos_transf_1"/>
    <property type="match status" value="1"/>
</dbReference>
<accession>A0A426RIK2</accession>
<dbReference type="Gene3D" id="3.40.50.2000">
    <property type="entry name" value="Glycogen Phosphorylase B"/>
    <property type="match status" value="2"/>
</dbReference>
<dbReference type="SUPFAM" id="SSF53756">
    <property type="entry name" value="UDP-Glycosyltransferase/glycogen phosphorylase"/>
    <property type="match status" value="1"/>
</dbReference>
<evidence type="ECO:0000313" key="2">
    <source>
        <dbReference type="EMBL" id="RRQ48841.1"/>
    </source>
</evidence>
<name>A0A426RIK2_9FLAO</name>
<proteinExistence type="predicted"/>
<protein>
    <submittedName>
        <fullName evidence="2">Glycosyltransferase family 1 protein</fullName>
    </submittedName>
</protein>
<evidence type="ECO:0000259" key="1">
    <source>
        <dbReference type="Pfam" id="PF00534"/>
    </source>
</evidence>
<evidence type="ECO:0000313" key="3">
    <source>
        <dbReference type="Proteomes" id="UP000286990"/>
    </source>
</evidence>
<dbReference type="RefSeq" id="WP_125223563.1">
    <property type="nucleotide sequence ID" value="NZ_QUSX01000002.1"/>
</dbReference>
<dbReference type="Proteomes" id="UP000286990">
    <property type="component" value="Unassembled WGS sequence"/>
</dbReference>
<dbReference type="InterPro" id="IPR050194">
    <property type="entry name" value="Glycosyltransferase_grp1"/>
</dbReference>
<dbReference type="AlphaFoldDB" id="A0A426RIK2"/>
<feature type="domain" description="Glycosyl transferase family 1" evidence="1">
    <location>
        <begin position="188"/>
        <end position="349"/>
    </location>
</feature>
<dbReference type="EMBL" id="QUSX01000002">
    <property type="protein sequence ID" value="RRQ48841.1"/>
    <property type="molecule type" value="Genomic_DNA"/>
</dbReference>
<dbReference type="OrthoDB" id="9790710at2"/>
<dbReference type="CDD" id="cd03801">
    <property type="entry name" value="GT4_PimA-like"/>
    <property type="match status" value="1"/>
</dbReference>
<keyword evidence="3" id="KW-1185">Reference proteome</keyword>
<dbReference type="InterPro" id="IPR001296">
    <property type="entry name" value="Glyco_trans_1"/>
</dbReference>
<gene>
    <name evidence="2" type="ORF">DZC72_14335</name>
</gene>
<dbReference type="PANTHER" id="PTHR45947:SF3">
    <property type="entry name" value="SULFOQUINOVOSYL TRANSFERASE SQD2"/>
    <property type="match status" value="1"/>
</dbReference>
<sequence length="371" mass="42616">MIEPKICCIFNLAPHYRAPIFKLMDQELGCDFYFGDRVQTPIKTMEVTELKGYQKTLKNIYIPKTGFEWQKGAWTLIFKPYTHYIITGTPGSLSNWLLLIWSKLLGKKVFAWSHGIKGNETKNGLLIAKNFYKLCDKILLYGERGKTKMEALGFASNNLVPIYNSLDYKVQWPIRQQLKPRDIYYNHFNNHDPVLIYVGRIQKRKKLDLLVQAVHDLNQEGTHCNLVIVGSDVDDNELPKMVEMLGIQDKVWFFGPCYLEEKIAELLFNAAVCVTPGPVGLTALHALTYGCPVISNDNFENQMPEYESIVPGVSGDFFQDDNLTDLKHTITSWITMDDKTKKEVRDNASKLISEKYNPNYQIEVLQNILIC</sequence>